<feature type="transmembrane region" description="Helical" evidence="5">
    <location>
        <begin position="12"/>
        <end position="33"/>
    </location>
</feature>
<keyword evidence="7" id="KW-1185">Reference proteome</keyword>
<evidence type="ECO:0000256" key="5">
    <source>
        <dbReference type="SAM" id="Phobius"/>
    </source>
</evidence>
<dbReference type="Proteomes" id="UP000467006">
    <property type="component" value="Chromosome"/>
</dbReference>
<keyword evidence="2 5" id="KW-0812">Transmembrane</keyword>
<feature type="transmembrane region" description="Helical" evidence="5">
    <location>
        <begin position="69"/>
        <end position="90"/>
    </location>
</feature>
<keyword evidence="3 5" id="KW-1133">Transmembrane helix</keyword>
<dbReference type="KEGG" id="mdu:MDUV_18990"/>
<dbReference type="GO" id="GO:0016020">
    <property type="term" value="C:membrane"/>
    <property type="evidence" value="ECO:0007669"/>
    <property type="project" value="UniProtKB-SubCell"/>
</dbReference>
<sequence length="125" mass="13487">MAIEVLKSGRTYAGLGWFMAFDAAIYAVPLPFVTEGLDKVEFPARYRWIFPPIKAAAAVGLLSARRFPALGRLTTAMLTLYFALAVGSHIRARDISSSMGAAGTFLGIFATMTALGPPRDDDRQS</sequence>
<dbReference type="AlphaFoldDB" id="A0A7I7K0L0"/>
<evidence type="ECO:0000256" key="1">
    <source>
        <dbReference type="ARBA" id="ARBA00004141"/>
    </source>
</evidence>
<reference evidence="6 7" key="1">
    <citation type="journal article" date="2019" name="Emerg. Microbes Infect.">
        <title>Comprehensive subspecies identification of 175 nontuberculous mycobacteria species based on 7547 genomic profiles.</title>
        <authorList>
            <person name="Matsumoto Y."/>
            <person name="Kinjo T."/>
            <person name="Motooka D."/>
            <person name="Nabeya D."/>
            <person name="Jung N."/>
            <person name="Uechi K."/>
            <person name="Horii T."/>
            <person name="Iida T."/>
            <person name="Fujita J."/>
            <person name="Nakamura S."/>
        </authorList>
    </citation>
    <scope>NUCLEOTIDE SEQUENCE [LARGE SCALE GENOMIC DNA]</scope>
    <source>
        <strain evidence="6 7">JCM 6396</strain>
    </source>
</reference>
<evidence type="ECO:0000256" key="3">
    <source>
        <dbReference type="ARBA" id="ARBA00022989"/>
    </source>
</evidence>
<feature type="transmembrane region" description="Helical" evidence="5">
    <location>
        <begin position="96"/>
        <end position="115"/>
    </location>
</feature>
<accession>A0A7I7K0L0</accession>
<dbReference type="Pfam" id="PF13564">
    <property type="entry name" value="DoxX_2"/>
    <property type="match status" value="1"/>
</dbReference>
<protein>
    <recommendedName>
        <fullName evidence="8">DoxX-like family protein</fullName>
    </recommendedName>
</protein>
<organism evidence="6 7">
    <name type="scientific">Mycolicibacterium duvalii</name>
    <dbReference type="NCBI Taxonomy" id="39688"/>
    <lineage>
        <taxon>Bacteria</taxon>
        <taxon>Bacillati</taxon>
        <taxon>Actinomycetota</taxon>
        <taxon>Actinomycetes</taxon>
        <taxon>Mycobacteriales</taxon>
        <taxon>Mycobacteriaceae</taxon>
        <taxon>Mycolicibacterium</taxon>
    </lineage>
</organism>
<proteinExistence type="predicted"/>
<evidence type="ECO:0000256" key="4">
    <source>
        <dbReference type="ARBA" id="ARBA00023136"/>
    </source>
</evidence>
<dbReference type="InterPro" id="IPR032808">
    <property type="entry name" value="DoxX"/>
</dbReference>
<keyword evidence="4 5" id="KW-0472">Membrane</keyword>
<evidence type="ECO:0000256" key="2">
    <source>
        <dbReference type="ARBA" id="ARBA00022692"/>
    </source>
</evidence>
<evidence type="ECO:0000313" key="7">
    <source>
        <dbReference type="Proteomes" id="UP000467006"/>
    </source>
</evidence>
<comment type="subcellular location">
    <subcellularLocation>
        <location evidence="1">Membrane</location>
        <topology evidence="1">Multi-pass membrane protein</topology>
    </subcellularLocation>
</comment>
<dbReference type="EMBL" id="AP022563">
    <property type="protein sequence ID" value="BBX17039.1"/>
    <property type="molecule type" value="Genomic_DNA"/>
</dbReference>
<evidence type="ECO:0008006" key="8">
    <source>
        <dbReference type="Google" id="ProtNLM"/>
    </source>
</evidence>
<evidence type="ECO:0000313" key="6">
    <source>
        <dbReference type="EMBL" id="BBX17039.1"/>
    </source>
</evidence>
<gene>
    <name evidence="6" type="ORF">MDUV_18990</name>
</gene>
<name>A0A7I7K0L0_9MYCO</name>